<reference evidence="2" key="1">
    <citation type="journal article" date="2023" name="Mol. Phylogenet. Evol.">
        <title>Genome-scale phylogeny and comparative genomics of the fungal order Sordariales.</title>
        <authorList>
            <person name="Hensen N."/>
            <person name="Bonometti L."/>
            <person name="Westerberg I."/>
            <person name="Brannstrom I.O."/>
            <person name="Guillou S."/>
            <person name="Cros-Aarteil S."/>
            <person name="Calhoun S."/>
            <person name="Haridas S."/>
            <person name="Kuo A."/>
            <person name="Mondo S."/>
            <person name="Pangilinan J."/>
            <person name="Riley R."/>
            <person name="LaButti K."/>
            <person name="Andreopoulos B."/>
            <person name="Lipzen A."/>
            <person name="Chen C."/>
            <person name="Yan M."/>
            <person name="Daum C."/>
            <person name="Ng V."/>
            <person name="Clum A."/>
            <person name="Steindorff A."/>
            <person name="Ohm R.A."/>
            <person name="Martin F."/>
            <person name="Silar P."/>
            <person name="Natvig D.O."/>
            <person name="Lalanne C."/>
            <person name="Gautier V."/>
            <person name="Ament-Velasquez S.L."/>
            <person name="Kruys A."/>
            <person name="Hutchinson M.I."/>
            <person name="Powell A.J."/>
            <person name="Barry K."/>
            <person name="Miller A.N."/>
            <person name="Grigoriev I.V."/>
            <person name="Debuchy R."/>
            <person name="Gladieux P."/>
            <person name="Hiltunen Thoren M."/>
            <person name="Johannesson H."/>
        </authorList>
    </citation>
    <scope>NUCLEOTIDE SEQUENCE</scope>
    <source>
        <strain evidence="2">CBS 118394</strain>
    </source>
</reference>
<organism evidence="2 3">
    <name type="scientific">Apodospora peruviana</name>
    <dbReference type="NCBI Taxonomy" id="516989"/>
    <lineage>
        <taxon>Eukaryota</taxon>
        <taxon>Fungi</taxon>
        <taxon>Dikarya</taxon>
        <taxon>Ascomycota</taxon>
        <taxon>Pezizomycotina</taxon>
        <taxon>Sordariomycetes</taxon>
        <taxon>Sordariomycetidae</taxon>
        <taxon>Sordariales</taxon>
        <taxon>Lasiosphaeriaceae</taxon>
        <taxon>Apodospora</taxon>
    </lineage>
</organism>
<protein>
    <submittedName>
        <fullName evidence="2">Uncharacterized protein</fullName>
    </submittedName>
</protein>
<dbReference type="Proteomes" id="UP001283341">
    <property type="component" value="Unassembled WGS sequence"/>
</dbReference>
<dbReference type="AlphaFoldDB" id="A0AAE0M3U4"/>
<accession>A0AAE0M3U4</accession>
<proteinExistence type="predicted"/>
<evidence type="ECO:0000256" key="1">
    <source>
        <dbReference type="SAM" id="MobiDB-lite"/>
    </source>
</evidence>
<feature type="compositionally biased region" description="Polar residues" evidence="1">
    <location>
        <begin position="160"/>
        <end position="172"/>
    </location>
</feature>
<keyword evidence="3" id="KW-1185">Reference proteome</keyword>
<evidence type="ECO:0000313" key="3">
    <source>
        <dbReference type="Proteomes" id="UP001283341"/>
    </source>
</evidence>
<gene>
    <name evidence="2" type="ORF">B0H66DRAFT_532576</name>
</gene>
<comment type="caution">
    <text evidence="2">The sequence shown here is derived from an EMBL/GenBank/DDBJ whole genome shotgun (WGS) entry which is preliminary data.</text>
</comment>
<dbReference type="EMBL" id="JAUEDM010000004">
    <property type="protein sequence ID" value="KAK3318065.1"/>
    <property type="molecule type" value="Genomic_DNA"/>
</dbReference>
<reference evidence="2" key="2">
    <citation type="submission" date="2023-06" db="EMBL/GenBank/DDBJ databases">
        <authorList>
            <consortium name="Lawrence Berkeley National Laboratory"/>
            <person name="Haridas S."/>
            <person name="Hensen N."/>
            <person name="Bonometti L."/>
            <person name="Westerberg I."/>
            <person name="Brannstrom I.O."/>
            <person name="Guillou S."/>
            <person name="Cros-Aarteil S."/>
            <person name="Calhoun S."/>
            <person name="Kuo A."/>
            <person name="Mondo S."/>
            <person name="Pangilinan J."/>
            <person name="Riley R."/>
            <person name="Labutti K."/>
            <person name="Andreopoulos B."/>
            <person name="Lipzen A."/>
            <person name="Chen C."/>
            <person name="Yanf M."/>
            <person name="Daum C."/>
            <person name="Ng V."/>
            <person name="Clum A."/>
            <person name="Steindorff A."/>
            <person name="Ohm R."/>
            <person name="Martin F."/>
            <person name="Silar P."/>
            <person name="Natvig D."/>
            <person name="Lalanne C."/>
            <person name="Gautier V."/>
            <person name="Ament-Velasquez S.L."/>
            <person name="Kruys A."/>
            <person name="Hutchinson M.I."/>
            <person name="Powell A.J."/>
            <person name="Barry K."/>
            <person name="Miller A.N."/>
            <person name="Grigoriev I.V."/>
            <person name="Debuchy R."/>
            <person name="Gladieux P."/>
            <person name="Thoren M.H."/>
            <person name="Johannesson H."/>
        </authorList>
    </citation>
    <scope>NUCLEOTIDE SEQUENCE</scope>
    <source>
        <strain evidence="2">CBS 118394</strain>
    </source>
</reference>
<evidence type="ECO:0000313" key="2">
    <source>
        <dbReference type="EMBL" id="KAK3318065.1"/>
    </source>
</evidence>
<sequence>MSPPGEVKAVESRGCLLYCGAKSHTNILSSPEFYKVHCLPYSRPVSNARVWKKNIIATRIGEILQGGCQSRSQLPPMWALQAAGPFSYQRTQGWLPSSVVCFEDGTMHRAIGITTHAHVLLAYSIACHRDSFQASCCTAHRGWIPNKPSPEPSIAFRPNSWMQASPASSGRAGSNKAEHASNGPIAILAPNTSVPETLSRIGFRTAFFHPPFALILEAVCARLVGLPL</sequence>
<feature type="region of interest" description="Disordered" evidence="1">
    <location>
        <begin position="149"/>
        <end position="179"/>
    </location>
</feature>
<name>A0AAE0M3U4_9PEZI</name>